<dbReference type="InterPro" id="IPR013083">
    <property type="entry name" value="Znf_RING/FYVE/PHD"/>
</dbReference>
<dbReference type="InterPro" id="IPR003511">
    <property type="entry name" value="HORMA_dom"/>
</dbReference>
<gene>
    <name evidence="8" type="ORF">L227DRAFT_649196</name>
</gene>
<feature type="region of interest" description="Disordered" evidence="6">
    <location>
        <begin position="736"/>
        <end position="767"/>
    </location>
</feature>
<protein>
    <recommendedName>
        <fullName evidence="7">HORMA domain-containing protein</fullName>
    </recommendedName>
</protein>
<dbReference type="GO" id="GO:0051598">
    <property type="term" value="P:meiotic recombination checkpoint signaling"/>
    <property type="evidence" value="ECO:0007669"/>
    <property type="project" value="TreeGrafter"/>
</dbReference>
<evidence type="ECO:0000313" key="9">
    <source>
        <dbReference type="Proteomes" id="UP000313359"/>
    </source>
</evidence>
<evidence type="ECO:0000256" key="6">
    <source>
        <dbReference type="SAM" id="MobiDB-lite"/>
    </source>
</evidence>
<dbReference type="SUPFAM" id="SSF57903">
    <property type="entry name" value="FYVE/PHD zinc finger"/>
    <property type="match status" value="1"/>
</dbReference>
<comment type="subcellular location">
    <subcellularLocation>
        <location evidence="2">Chromosome</location>
    </subcellularLocation>
    <subcellularLocation>
        <location evidence="1">Nucleus</location>
    </subcellularLocation>
</comment>
<evidence type="ECO:0000256" key="1">
    <source>
        <dbReference type="ARBA" id="ARBA00004123"/>
    </source>
</evidence>
<feature type="domain" description="HORMA" evidence="7">
    <location>
        <begin position="1"/>
        <end position="195"/>
    </location>
</feature>
<keyword evidence="5" id="KW-0469">Meiosis</keyword>
<dbReference type="GO" id="GO:0005634">
    <property type="term" value="C:nucleus"/>
    <property type="evidence" value="ECO:0007669"/>
    <property type="project" value="UniProtKB-SubCell"/>
</dbReference>
<dbReference type="GO" id="GO:0007130">
    <property type="term" value="P:synaptonemal complex assembly"/>
    <property type="evidence" value="ECO:0007669"/>
    <property type="project" value="TreeGrafter"/>
</dbReference>
<dbReference type="Proteomes" id="UP000313359">
    <property type="component" value="Unassembled WGS sequence"/>
</dbReference>
<feature type="region of interest" description="Disordered" evidence="6">
    <location>
        <begin position="673"/>
        <end position="708"/>
    </location>
</feature>
<dbReference type="Pfam" id="PF02301">
    <property type="entry name" value="HORMA"/>
    <property type="match status" value="1"/>
</dbReference>
<evidence type="ECO:0000256" key="4">
    <source>
        <dbReference type="ARBA" id="ARBA00023242"/>
    </source>
</evidence>
<feature type="compositionally biased region" description="Low complexity" evidence="6">
    <location>
        <begin position="353"/>
        <end position="366"/>
    </location>
</feature>
<dbReference type="GO" id="GO:0005694">
    <property type="term" value="C:chromosome"/>
    <property type="evidence" value="ECO:0007669"/>
    <property type="project" value="UniProtKB-SubCell"/>
</dbReference>
<dbReference type="EMBL" id="ML122251">
    <property type="protein sequence ID" value="RPD66479.1"/>
    <property type="molecule type" value="Genomic_DNA"/>
</dbReference>
<dbReference type="InterPro" id="IPR036570">
    <property type="entry name" value="HORMA_dom_sf"/>
</dbReference>
<reference evidence="8" key="1">
    <citation type="journal article" date="2018" name="Genome Biol. Evol.">
        <title>Genomics and development of Lentinus tigrinus, a white-rot wood-decaying mushroom with dimorphic fruiting bodies.</title>
        <authorList>
            <person name="Wu B."/>
            <person name="Xu Z."/>
            <person name="Knudson A."/>
            <person name="Carlson A."/>
            <person name="Chen N."/>
            <person name="Kovaka S."/>
            <person name="LaButti K."/>
            <person name="Lipzen A."/>
            <person name="Pennachio C."/>
            <person name="Riley R."/>
            <person name="Schakwitz W."/>
            <person name="Umezawa K."/>
            <person name="Ohm R.A."/>
            <person name="Grigoriev I.V."/>
            <person name="Nagy L.G."/>
            <person name="Gibbons J."/>
            <person name="Hibbett D."/>
        </authorList>
    </citation>
    <scope>NUCLEOTIDE SEQUENCE [LARGE SCALE GENOMIC DNA]</scope>
    <source>
        <strain evidence="8">ALCF2SS1-6</strain>
    </source>
</reference>
<keyword evidence="9" id="KW-1185">Reference proteome</keyword>
<evidence type="ECO:0000256" key="5">
    <source>
        <dbReference type="ARBA" id="ARBA00023254"/>
    </source>
</evidence>
<dbReference type="InterPro" id="IPR011011">
    <property type="entry name" value="Znf_FYVE_PHD"/>
</dbReference>
<dbReference type="Gene3D" id="3.30.900.10">
    <property type="entry name" value="HORMA domain"/>
    <property type="match status" value="1"/>
</dbReference>
<dbReference type="OrthoDB" id="1928087at2759"/>
<feature type="compositionally biased region" description="Low complexity" evidence="6">
    <location>
        <begin position="374"/>
        <end position="386"/>
    </location>
</feature>
<evidence type="ECO:0000313" key="8">
    <source>
        <dbReference type="EMBL" id="RPD66479.1"/>
    </source>
</evidence>
<name>A0A5C2STV4_9APHY</name>
<organism evidence="8 9">
    <name type="scientific">Lentinus tigrinus ALCF2SS1-6</name>
    <dbReference type="NCBI Taxonomy" id="1328759"/>
    <lineage>
        <taxon>Eukaryota</taxon>
        <taxon>Fungi</taxon>
        <taxon>Dikarya</taxon>
        <taxon>Basidiomycota</taxon>
        <taxon>Agaricomycotina</taxon>
        <taxon>Agaricomycetes</taxon>
        <taxon>Polyporales</taxon>
        <taxon>Polyporaceae</taxon>
        <taxon>Lentinus</taxon>
    </lineage>
</organism>
<evidence type="ECO:0000256" key="3">
    <source>
        <dbReference type="ARBA" id="ARBA00022454"/>
    </source>
</evidence>
<evidence type="ECO:0000256" key="2">
    <source>
        <dbReference type="ARBA" id="ARBA00004286"/>
    </source>
</evidence>
<dbReference type="AlphaFoldDB" id="A0A5C2STV4"/>
<keyword evidence="4" id="KW-0539">Nucleus</keyword>
<dbReference type="PROSITE" id="PS50815">
    <property type="entry name" value="HORMA"/>
    <property type="match status" value="1"/>
</dbReference>
<feature type="region of interest" description="Disordered" evidence="6">
    <location>
        <begin position="333"/>
        <end position="414"/>
    </location>
</feature>
<dbReference type="STRING" id="1328759.A0A5C2STV4"/>
<dbReference type="InterPro" id="IPR051294">
    <property type="entry name" value="HORMA_MeioticProgression"/>
</dbReference>
<sequence length="767" mass="85202">MTVTRGFTEEADKLLDYLENGIFDALSKQYLRSFIFAIYLDDQDPNNIIEAYTFNFSYCKVPGATEVVPVMTLGDEMSNLSLSGSGLRKAQDPVAEATKRGKVPTLGEVKRSLKTLIKNLIQATTQMDALPKRRFATFKLFYYDNTPDDYEPPHFRAGDTNKDKWFMTTHNQGELPERCSVGFVHTGYHGVDVKVTSVSGYLPSGEDNNAPFLGTTDRSMFAAPPLTPSEEAAQRAQQVEAQRQDAAERRVVWDGDDGMLCEKSQTELDMDNTVLKVQNLTLEQVVPIGMRSEDGKVIPIPLEERCNPSGDYTQAHYAGRPERVPACIGQLAKSTRPGHEVSPTQELEETQVLPSPLTSAPTSPARSPTPTPGPRGNTRRNTIGTTPPLPPSDTPVSLSSSSNDPETAESQEMKNIAMADVSVEADDNMMLDMETQQVPEYSSAEDPIESFSGANLHAAEDTPMDQDGDNAKPDCECGVQVEDCDMCVCDGGCQRWFHLWCMGYHCTQDPRIPDKFVCFDCRVKADRNWDLIVVHDLYPRMIARFKTLAIQRRGIKVFETHGPDGLSAFSKLIGCDTIVAGQVFKRLEAEGFIAQEVREADDSGFMETTSLSSKRRGKGGRANAKTKASQRRKNLQKPVYVFVQAIKNEDAYKDYFNPDPEIEKRLLALSDLKPERKSRRKRNDAHQAAAENTADILPTGPDKNVTDPDLERTQILPLCSQTQEETQVLVSEVRTEALKRKGNHSEERPVKAKKVKMSLGPPVDLGD</sequence>
<feature type="compositionally biased region" description="Low complexity" evidence="6">
    <location>
        <begin position="394"/>
        <end position="405"/>
    </location>
</feature>
<feature type="region of interest" description="Disordered" evidence="6">
    <location>
        <begin position="604"/>
        <end position="633"/>
    </location>
</feature>
<accession>A0A5C2STV4</accession>
<feature type="compositionally biased region" description="Basic and acidic residues" evidence="6">
    <location>
        <begin position="736"/>
        <end position="750"/>
    </location>
</feature>
<proteinExistence type="predicted"/>
<keyword evidence="3" id="KW-0158">Chromosome</keyword>
<evidence type="ECO:0000259" key="7">
    <source>
        <dbReference type="PROSITE" id="PS50815"/>
    </source>
</evidence>
<dbReference type="SUPFAM" id="SSF56019">
    <property type="entry name" value="The spindle assembly checkpoint protein mad2"/>
    <property type="match status" value="1"/>
</dbReference>
<dbReference type="Gene3D" id="3.30.40.10">
    <property type="entry name" value="Zinc/RING finger domain, C3HC4 (zinc finger)"/>
    <property type="match status" value="1"/>
</dbReference>
<dbReference type="PANTHER" id="PTHR48225:SF7">
    <property type="entry name" value="MEIOSIS-SPECIFIC PROTEIN HOP1"/>
    <property type="match status" value="1"/>
</dbReference>
<dbReference type="PANTHER" id="PTHR48225">
    <property type="entry name" value="HORMA DOMAIN-CONTAINING PROTEIN 1"/>
    <property type="match status" value="1"/>
</dbReference>